<organism evidence="1 2">
    <name type="scientific">Uruburuella testudinis</name>
    <dbReference type="NCBI Taxonomy" id="1282863"/>
    <lineage>
        <taxon>Bacteria</taxon>
        <taxon>Pseudomonadati</taxon>
        <taxon>Pseudomonadota</taxon>
        <taxon>Betaproteobacteria</taxon>
        <taxon>Neisseriales</taxon>
        <taxon>Neisseriaceae</taxon>
        <taxon>Uruburuella</taxon>
    </lineage>
</organism>
<protein>
    <submittedName>
        <fullName evidence="1">Uncharacterized protein</fullName>
    </submittedName>
</protein>
<reference evidence="1 2" key="1">
    <citation type="journal article" date="2022" name="Res Sq">
        <title>Evolution of multicellular longitudinally dividing oral cavity symbionts (Neisseriaceae).</title>
        <authorList>
            <person name="Nyongesa S."/>
            <person name="Weber P."/>
            <person name="Bernet E."/>
            <person name="Pullido F."/>
            <person name="Nieckarz M."/>
            <person name="Delaby M."/>
            <person name="Nieves C."/>
            <person name="Viehboeck T."/>
            <person name="Krause N."/>
            <person name="Rivera-Millot A."/>
            <person name="Nakamura A."/>
            <person name="Vischer N."/>
            <person name="VanNieuwenhze M."/>
            <person name="Brun Y."/>
            <person name="Cava F."/>
            <person name="Bulgheresi S."/>
            <person name="Veyrier F."/>
        </authorList>
    </citation>
    <scope>NUCLEOTIDE SEQUENCE [LARGE SCALE GENOMIC DNA]</scope>
    <source>
        <strain evidence="1 2">CCUG 63373m</strain>
    </source>
</reference>
<gene>
    <name evidence="1" type="ORF">LVJ83_13210</name>
</gene>
<name>A0ABY4DS31_9NEIS</name>
<dbReference type="Proteomes" id="UP000829817">
    <property type="component" value="Chromosome"/>
</dbReference>
<dbReference type="RefSeq" id="WP_244785106.1">
    <property type="nucleotide sequence ID" value="NZ_CP091508.1"/>
</dbReference>
<evidence type="ECO:0000313" key="2">
    <source>
        <dbReference type="Proteomes" id="UP000829817"/>
    </source>
</evidence>
<proteinExistence type="predicted"/>
<keyword evidence="2" id="KW-1185">Reference proteome</keyword>
<dbReference type="EMBL" id="CP091508">
    <property type="protein sequence ID" value="UOO81843.1"/>
    <property type="molecule type" value="Genomic_DNA"/>
</dbReference>
<sequence length="105" mass="11831">MIDDVEIKKRRILTENSMIFLKTSVLRFAAQRDKCIAVSDGILLAKAARPSEIDLSHLPLFSVHTATLRPEACLSGRAATHQRIGRKHKHQVKICYKHIFLPVCG</sequence>
<evidence type="ECO:0000313" key="1">
    <source>
        <dbReference type="EMBL" id="UOO81843.1"/>
    </source>
</evidence>
<accession>A0ABY4DS31</accession>